<keyword evidence="2" id="KW-0472">Membrane</keyword>
<evidence type="ECO:0000256" key="2">
    <source>
        <dbReference type="SAM" id="Phobius"/>
    </source>
</evidence>
<keyword evidence="2" id="KW-1133">Transmembrane helix</keyword>
<feature type="compositionally biased region" description="Low complexity" evidence="1">
    <location>
        <begin position="15"/>
        <end position="34"/>
    </location>
</feature>
<evidence type="ECO:0000313" key="5">
    <source>
        <dbReference type="Proteomes" id="UP000317484"/>
    </source>
</evidence>
<keyword evidence="5" id="KW-1185">Reference proteome</keyword>
<feature type="transmembrane region" description="Helical" evidence="2">
    <location>
        <begin position="127"/>
        <end position="150"/>
    </location>
</feature>
<organism evidence="4 5">
    <name type="scientific">Geodermatophilus aquaeductus</name>
    <dbReference type="NCBI Taxonomy" id="1564161"/>
    <lineage>
        <taxon>Bacteria</taxon>
        <taxon>Bacillati</taxon>
        <taxon>Actinomycetota</taxon>
        <taxon>Actinomycetes</taxon>
        <taxon>Geodermatophilales</taxon>
        <taxon>Geodermatophilaceae</taxon>
        <taxon>Geodermatophilus</taxon>
    </lineage>
</organism>
<gene>
    <name evidence="4" type="ORF">SAMN06273567_1093</name>
</gene>
<feature type="domain" description="DUF1707" evidence="3">
    <location>
        <begin position="33"/>
        <end position="85"/>
    </location>
</feature>
<evidence type="ECO:0000313" key="4">
    <source>
        <dbReference type="EMBL" id="SMO95554.1"/>
    </source>
</evidence>
<sequence length="175" mass="17890">MDGMPMAGRTTAWQTRAPQTTARPAAPAVAPPLRASDDDRLAAVHRLQDAVGRGLLTPDECSDRMAAAFAAVHVRDLPPLTADLPPAVVVAAAPAPPGWRPLGTLAWQQLRASVAAARHGGPATWRLALAVLIAMVLLLTVLSLVAQGLYDAGPGDFGGPGFGGPDGFDGVRGPG</sequence>
<keyword evidence="2" id="KW-0812">Transmembrane</keyword>
<reference evidence="4 5" key="1">
    <citation type="submission" date="2017-05" db="EMBL/GenBank/DDBJ databases">
        <authorList>
            <person name="Varghese N."/>
            <person name="Submissions S."/>
        </authorList>
    </citation>
    <scope>NUCLEOTIDE SEQUENCE [LARGE SCALE GENOMIC DNA]</scope>
    <source>
        <strain evidence="4 5">DSM 46834</strain>
    </source>
</reference>
<dbReference type="EMBL" id="FXTJ01000009">
    <property type="protein sequence ID" value="SMO95554.1"/>
    <property type="molecule type" value="Genomic_DNA"/>
</dbReference>
<evidence type="ECO:0000256" key="1">
    <source>
        <dbReference type="SAM" id="MobiDB-lite"/>
    </source>
</evidence>
<dbReference type="Pfam" id="PF08044">
    <property type="entry name" value="DUF1707"/>
    <property type="match status" value="1"/>
</dbReference>
<proteinExistence type="predicted"/>
<dbReference type="InterPro" id="IPR012551">
    <property type="entry name" value="DUF1707_SHOCT-like"/>
</dbReference>
<accession>A0A521FHT8</accession>
<name>A0A521FHT8_9ACTN</name>
<feature type="region of interest" description="Disordered" evidence="1">
    <location>
        <begin position="1"/>
        <end position="35"/>
    </location>
</feature>
<evidence type="ECO:0000259" key="3">
    <source>
        <dbReference type="Pfam" id="PF08044"/>
    </source>
</evidence>
<dbReference type="AlphaFoldDB" id="A0A521FHT8"/>
<dbReference type="Proteomes" id="UP000317484">
    <property type="component" value="Unassembled WGS sequence"/>
</dbReference>
<protein>
    <recommendedName>
        <fullName evidence="3">DUF1707 domain-containing protein</fullName>
    </recommendedName>
</protein>